<accession>A0A2T2NFV7</accession>
<sequence length="183" mass="20004">MVICALLPCAFKLAKCLVKKAISKRAIEKGEKDCCPVCEQHIARDGLESDDKYRERVRKIKNKGKGALAWDILMENDKKTGLERFFCCCRGGEGKKEDNVRSVKVGEKGKGKGKLAVAELGKGVGGDGVEKARTIGSEYRKIHNRVETAGSTVLEKNGAAVMRVEGQNFDMVSSDNTSKNLKP</sequence>
<name>A0A2T2NFV7_CORCC</name>
<protein>
    <submittedName>
        <fullName evidence="1">Uncharacterized protein</fullName>
    </submittedName>
</protein>
<dbReference type="AlphaFoldDB" id="A0A2T2NFV7"/>
<keyword evidence="2" id="KW-1185">Reference proteome</keyword>
<reference evidence="1 2" key="1">
    <citation type="journal article" date="2018" name="Front. Microbiol.">
        <title>Genome-Wide Analysis of Corynespora cassiicola Leaf Fall Disease Putative Effectors.</title>
        <authorList>
            <person name="Lopez D."/>
            <person name="Ribeiro S."/>
            <person name="Label P."/>
            <person name="Fumanal B."/>
            <person name="Venisse J.S."/>
            <person name="Kohler A."/>
            <person name="de Oliveira R.R."/>
            <person name="Labutti K."/>
            <person name="Lipzen A."/>
            <person name="Lail K."/>
            <person name="Bauer D."/>
            <person name="Ohm R.A."/>
            <person name="Barry K.W."/>
            <person name="Spatafora J."/>
            <person name="Grigoriev I.V."/>
            <person name="Martin F.M."/>
            <person name="Pujade-Renaud V."/>
        </authorList>
    </citation>
    <scope>NUCLEOTIDE SEQUENCE [LARGE SCALE GENOMIC DNA]</scope>
    <source>
        <strain evidence="1 2">Philippines</strain>
    </source>
</reference>
<organism evidence="1 2">
    <name type="scientific">Corynespora cassiicola Philippines</name>
    <dbReference type="NCBI Taxonomy" id="1448308"/>
    <lineage>
        <taxon>Eukaryota</taxon>
        <taxon>Fungi</taxon>
        <taxon>Dikarya</taxon>
        <taxon>Ascomycota</taxon>
        <taxon>Pezizomycotina</taxon>
        <taxon>Dothideomycetes</taxon>
        <taxon>Pleosporomycetidae</taxon>
        <taxon>Pleosporales</taxon>
        <taxon>Corynesporascaceae</taxon>
        <taxon>Corynespora</taxon>
    </lineage>
</organism>
<evidence type="ECO:0000313" key="1">
    <source>
        <dbReference type="EMBL" id="PSN64322.1"/>
    </source>
</evidence>
<dbReference type="EMBL" id="KZ678138">
    <property type="protein sequence ID" value="PSN64322.1"/>
    <property type="molecule type" value="Genomic_DNA"/>
</dbReference>
<evidence type="ECO:0000313" key="2">
    <source>
        <dbReference type="Proteomes" id="UP000240883"/>
    </source>
</evidence>
<dbReference type="Proteomes" id="UP000240883">
    <property type="component" value="Unassembled WGS sequence"/>
</dbReference>
<gene>
    <name evidence="1" type="ORF">BS50DRAFT_590158</name>
</gene>
<proteinExistence type="predicted"/>